<name>A0ABT1ACV7_9PSEU</name>
<sequence length="557" mass="59820">MNRVDPRAGLPRARTPGRARPSAAAALLVVLCLVLAGCGSAPGPAFGGGEPESVGALDSSQPWGGDPAEEGTPVRGGTLVVGMYTESRSLDPTVGNSLMASAIYDSLLKMDREGRPQPQLAESMTSPDGGTTWTLTLRPAVTFHDGTPLDADAVIFNVRRQLDDTTALGHLYTEPIAAMTATDPRTVTFTLKRATSTFPMSFALPFSSGNLGSIASPTAVQAGGEAYPRNPVGAGPFRFVSWAQDNKTVVERFDRYWDEGKPYLDGIEFRPLPDTDSRYASVVNGDIDLNIGGFFSELERASADDTLQTYWGPGGDGQYLYFNLTKAPFDDRRMREALIRAVDPAALDATQFRGRGQLATTPFAEDSPYFSRHAADAYPGYDVERAKQLVADYRASGGDPTFTYNTGNSPDDHQLAQFLQAQWAAIGVTANLQFDDISTFIGPIVRGTRFGTATWITGPYESPYPFMVNQFSTTGINNYGKYSNPDVDAALAEAGATADPAAQVAAYQRAQVLISQDLPVLWLARAAKAAIARPTVKGVSRYLSSEIFWAGVWKAPA</sequence>
<feature type="domain" description="Solute-binding protein family 5" evidence="5">
    <location>
        <begin position="116"/>
        <end position="477"/>
    </location>
</feature>
<dbReference type="PANTHER" id="PTHR30290">
    <property type="entry name" value="PERIPLASMIC BINDING COMPONENT OF ABC TRANSPORTER"/>
    <property type="match status" value="1"/>
</dbReference>
<dbReference type="Gene3D" id="3.40.190.10">
    <property type="entry name" value="Periplasmic binding protein-like II"/>
    <property type="match status" value="1"/>
</dbReference>
<dbReference type="EMBL" id="JAGSOV010000095">
    <property type="protein sequence ID" value="MCO1660838.1"/>
    <property type="molecule type" value="Genomic_DNA"/>
</dbReference>
<feature type="region of interest" description="Disordered" evidence="4">
    <location>
        <begin position="49"/>
        <end position="75"/>
    </location>
</feature>
<dbReference type="Pfam" id="PF00496">
    <property type="entry name" value="SBP_bac_5"/>
    <property type="match status" value="1"/>
</dbReference>
<dbReference type="SUPFAM" id="SSF53850">
    <property type="entry name" value="Periplasmic binding protein-like II"/>
    <property type="match status" value="1"/>
</dbReference>
<proteinExistence type="inferred from homology"/>
<dbReference type="Gene3D" id="3.90.76.10">
    <property type="entry name" value="Dipeptide-binding Protein, Domain 1"/>
    <property type="match status" value="1"/>
</dbReference>
<keyword evidence="2" id="KW-0813">Transport</keyword>
<dbReference type="PANTHER" id="PTHR30290:SF9">
    <property type="entry name" value="OLIGOPEPTIDE-BINDING PROTEIN APPA"/>
    <property type="match status" value="1"/>
</dbReference>
<comment type="similarity">
    <text evidence="1">Belongs to the bacterial solute-binding protein 5 family.</text>
</comment>
<evidence type="ECO:0000256" key="4">
    <source>
        <dbReference type="SAM" id="MobiDB-lite"/>
    </source>
</evidence>
<dbReference type="CDD" id="cd00995">
    <property type="entry name" value="PBP2_NikA_DppA_OppA_like"/>
    <property type="match status" value="1"/>
</dbReference>
<reference evidence="6" key="1">
    <citation type="submission" date="2021-04" db="EMBL/GenBank/DDBJ databases">
        <title>Pseudonocardia sp. nov., isolated from sandy soil of mangrove forest.</title>
        <authorList>
            <person name="Zan Z."/>
            <person name="Huang R."/>
            <person name="Liu W."/>
        </authorList>
    </citation>
    <scope>NUCLEOTIDE SEQUENCE</scope>
    <source>
        <strain evidence="6">S2-4</strain>
    </source>
</reference>
<keyword evidence="3" id="KW-0732">Signal</keyword>
<dbReference type="InterPro" id="IPR039424">
    <property type="entry name" value="SBP_5"/>
</dbReference>
<protein>
    <submittedName>
        <fullName evidence="6">ABC transporter substrate-binding protein</fullName>
    </submittedName>
</protein>
<evidence type="ECO:0000313" key="6">
    <source>
        <dbReference type="EMBL" id="MCO1660838.1"/>
    </source>
</evidence>
<evidence type="ECO:0000313" key="8">
    <source>
        <dbReference type="Proteomes" id="UP001165283"/>
    </source>
</evidence>
<comment type="caution">
    <text evidence="6">The sequence shown here is derived from an EMBL/GenBank/DDBJ whole genome shotgun (WGS) entry which is preliminary data.</text>
</comment>
<organism evidence="6 8">
    <name type="scientific">Pseudonocardia humida</name>
    <dbReference type="NCBI Taxonomy" id="2800819"/>
    <lineage>
        <taxon>Bacteria</taxon>
        <taxon>Bacillati</taxon>
        <taxon>Actinomycetota</taxon>
        <taxon>Actinomycetes</taxon>
        <taxon>Pseudonocardiales</taxon>
        <taxon>Pseudonocardiaceae</taxon>
        <taxon>Pseudonocardia</taxon>
    </lineage>
</organism>
<evidence type="ECO:0000256" key="2">
    <source>
        <dbReference type="ARBA" id="ARBA00022448"/>
    </source>
</evidence>
<accession>A0ABT1ACV7</accession>
<dbReference type="EMBL" id="JAGSOV010000104">
    <property type="protein sequence ID" value="MCO1661024.1"/>
    <property type="molecule type" value="Genomic_DNA"/>
</dbReference>
<evidence type="ECO:0000256" key="3">
    <source>
        <dbReference type="ARBA" id="ARBA00022729"/>
    </source>
</evidence>
<dbReference type="Gene3D" id="3.10.105.10">
    <property type="entry name" value="Dipeptide-binding Protein, Domain 3"/>
    <property type="match status" value="1"/>
</dbReference>
<dbReference type="InterPro" id="IPR000914">
    <property type="entry name" value="SBP_5_dom"/>
</dbReference>
<gene>
    <name evidence="6" type="ORF">KDL28_37905</name>
    <name evidence="7" type="ORF">KDL28_38855</name>
</gene>
<evidence type="ECO:0000259" key="5">
    <source>
        <dbReference type="Pfam" id="PF00496"/>
    </source>
</evidence>
<evidence type="ECO:0000313" key="7">
    <source>
        <dbReference type="EMBL" id="MCO1661024.1"/>
    </source>
</evidence>
<evidence type="ECO:0000256" key="1">
    <source>
        <dbReference type="ARBA" id="ARBA00005695"/>
    </source>
</evidence>
<keyword evidence="8" id="KW-1185">Reference proteome</keyword>
<dbReference type="Proteomes" id="UP001165283">
    <property type="component" value="Unassembled WGS sequence"/>
</dbReference>
<dbReference type="RefSeq" id="WP_252446374.1">
    <property type="nucleotide sequence ID" value="NZ_JAGSOV010000095.1"/>
</dbReference>
<dbReference type="PIRSF" id="PIRSF002741">
    <property type="entry name" value="MppA"/>
    <property type="match status" value="1"/>
</dbReference>
<dbReference type="InterPro" id="IPR030678">
    <property type="entry name" value="Peptide/Ni-bd"/>
</dbReference>